<dbReference type="GO" id="GO:0008855">
    <property type="term" value="F:exodeoxyribonuclease VII activity"/>
    <property type="evidence" value="ECO:0007669"/>
    <property type="project" value="UniProtKB-UniRule"/>
</dbReference>
<keyword evidence="5 6" id="KW-0269">Exonuclease</keyword>
<dbReference type="InterPro" id="IPR037004">
    <property type="entry name" value="Exonuc_VII_ssu_sf"/>
</dbReference>
<dbReference type="HAMAP" id="MF_00337">
    <property type="entry name" value="Exonuc_7_S"/>
    <property type="match status" value="1"/>
</dbReference>
<evidence type="ECO:0000256" key="2">
    <source>
        <dbReference type="ARBA" id="ARBA00022490"/>
    </source>
</evidence>
<evidence type="ECO:0000256" key="4">
    <source>
        <dbReference type="ARBA" id="ARBA00022801"/>
    </source>
</evidence>
<dbReference type="GO" id="GO:0009318">
    <property type="term" value="C:exodeoxyribonuclease VII complex"/>
    <property type="evidence" value="ECO:0007669"/>
    <property type="project" value="UniProtKB-UniRule"/>
</dbReference>
<dbReference type="Pfam" id="PF02609">
    <property type="entry name" value="Exonuc_VII_S"/>
    <property type="match status" value="1"/>
</dbReference>
<dbReference type="GO" id="GO:0005829">
    <property type="term" value="C:cytosol"/>
    <property type="evidence" value="ECO:0007669"/>
    <property type="project" value="TreeGrafter"/>
</dbReference>
<comment type="similarity">
    <text evidence="1 6">Belongs to the XseB family.</text>
</comment>
<evidence type="ECO:0000313" key="8">
    <source>
        <dbReference type="Proteomes" id="UP000295063"/>
    </source>
</evidence>
<organism evidence="7 8">
    <name type="scientific">Anaerospora hongkongensis</name>
    <dbReference type="NCBI Taxonomy" id="244830"/>
    <lineage>
        <taxon>Bacteria</taxon>
        <taxon>Bacillati</taxon>
        <taxon>Bacillota</taxon>
        <taxon>Negativicutes</taxon>
        <taxon>Selenomonadales</taxon>
        <taxon>Sporomusaceae</taxon>
        <taxon>Anaerospora</taxon>
    </lineage>
</organism>
<reference evidence="7 8" key="1">
    <citation type="submission" date="2019-03" db="EMBL/GenBank/DDBJ databases">
        <title>Genomic Encyclopedia of Type Strains, Phase IV (KMG-IV): sequencing the most valuable type-strain genomes for metagenomic binning, comparative biology and taxonomic classification.</title>
        <authorList>
            <person name="Goeker M."/>
        </authorList>
    </citation>
    <scope>NUCLEOTIDE SEQUENCE [LARGE SCALE GENOMIC DNA]</scope>
    <source>
        <strain evidence="7 8">DSM 15969</strain>
    </source>
</reference>
<evidence type="ECO:0000256" key="6">
    <source>
        <dbReference type="HAMAP-Rule" id="MF_00337"/>
    </source>
</evidence>
<evidence type="ECO:0000256" key="5">
    <source>
        <dbReference type="ARBA" id="ARBA00022839"/>
    </source>
</evidence>
<evidence type="ECO:0000256" key="1">
    <source>
        <dbReference type="ARBA" id="ARBA00009998"/>
    </source>
</evidence>
<comment type="subunit">
    <text evidence="6">Heterooligomer composed of large and small subunits.</text>
</comment>
<dbReference type="Gene3D" id="1.10.287.1040">
    <property type="entry name" value="Exonuclease VII, small subunit"/>
    <property type="match status" value="1"/>
</dbReference>
<dbReference type="InterPro" id="IPR003761">
    <property type="entry name" value="Exonuc_VII_S"/>
</dbReference>
<accession>A0A4R1PV17</accession>
<dbReference type="AlphaFoldDB" id="A0A4R1PV17"/>
<dbReference type="SUPFAM" id="SSF116842">
    <property type="entry name" value="XseB-like"/>
    <property type="match status" value="1"/>
</dbReference>
<dbReference type="GO" id="GO:0006308">
    <property type="term" value="P:DNA catabolic process"/>
    <property type="evidence" value="ECO:0007669"/>
    <property type="project" value="UniProtKB-UniRule"/>
</dbReference>
<name>A0A4R1PV17_9FIRM</name>
<dbReference type="PANTHER" id="PTHR34137">
    <property type="entry name" value="EXODEOXYRIBONUCLEASE 7 SMALL SUBUNIT"/>
    <property type="match status" value="1"/>
</dbReference>
<evidence type="ECO:0000313" key="7">
    <source>
        <dbReference type="EMBL" id="TCL35874.1"/>
    </source>
</evidence>
<comment type="function">
    <text evidence="6">Bidirectionally degrades single-stranded DNA into large acid-insoluble oligonucleotides, which are then degraded further into small acid-soluble oligonucleotides.</text>
</comment>
<gene>
    <name evidence="6" type="primary">xseB</name>
    <name evidence="7" type="ORF">EV210_110118</name>
</gene>
<dbReference type="EC" id="3.1.11.6" evidence="6"/>
<comment type="subcellular location">
    <subcellularLocation>
        <location evidence="6">Cytoplasm</location>
    </subcellularLocation>
</comment>
<sequence length="87" mass="9777">MEAKLNDIKDVCFEEALGKLEVIVKLLEKGELKLEDSLDKFAQGVALSQLCLTKLTVAEKQIDKILQKEQGILVEKPLLFSEEKSKC</sequence>
<keyword evidence="2 6" id="KW-0963">Cytoplasm</keyword>
<evidence type="ECO:0000256" key="3">
    <source>
        <dbReference type="ARBA" id="ARBA00022722"/>
    </source>
</evidence>
<keyword evidence="3 6" id="KW-0540">Nuclease</keyword>
<proteinExistence type="inferred from homology"/>
<keyword evidence="8" id="KW-1185">Reference proteome</keyword>
<comment type="catalytic activity">
    <reaction evidence="6">
        <text>Exonucleolytic cleavage in either 5'- to 3'- or 3'- to 5'-direction to yield nucleoside 5'-phosphates.</text>
        <dbReference type="EC" id="3.1.11.6"/>
    </reaction>
</comment>
<keyword evidence="4 6" id="KW-0378">Hydrolase</keyword>
<dbReference type="PANTHER" id="PTHR34137:SF1">
    <property type="entry name" value="EXODEOXYRIBONUCLEASE 7 SMALL SUBUNIT"/>
    <property type="match status" value="1"/>
</dbReference>
<protein>
    <recommendedName>
        <fullName evidence="6">Exodeoxyribonuclease 7 small subunit</fullName>
        <ecNumber evidence="6">3.1.11.6</ecNumber>
    </recommendedName>
    <alternativeName>
        <fullName evidence="6">Exodeoxyribonuclease VII small subunit</fullName>
        <shortName evidence="6">Exonuclease VII small subunit</shortName>
    </alternativeName>
</protein>
<dbReference type="NCBIfam" id="TIGR01280">
    <property type="entry name" value="xseB"/>
    <property type="match status" value="1"/>
</dbReference>
<dbReference type="RefSeq" id="WP_243650575.1">
    <property type="nucleotide sequence ID" value="NZ_SLUI01000010.1"/>
</dbReference>
<comment type="caution">
    <text evidence="7">The sequence shown here is derived from an EMBL/GenBank/DDBJ whole genome shotgun (WGS) entry which is preliminary data.</text>
</comment>
<dbReference type="EMBL" id="SLUI01000010">
    <property type="protein sequence ID" value="TCL35874.1"/>
    <property type="molecule type" value="Genomic_DNA"/>
</dbReference>
<dbReference type="Proteomes" id="UP000295063">
    <property type="component" value="Unassembled WGS sequence"/>
</dbReference>